<evidence type="ECO:0000256" key="1">
    <source>
        <dbReference type="SAM" id="MobiDB-lite"/>
    </source>
</evidence>
<evidence type="ECO:0000313" key="4">
    <source>
        <dbReference type="Proteomes" id="UP000235116"/>
    </source>
</evidence>
<dbReference type="InterPro" id="IPR049191">
    <property type="entry name" value="SutA_RBD"/>
</dbReference>
<organism evidence="3 4">
    <name type="scientific">Ketobacter alkanivorans</name>
    <dbReference type="NCBI Taxonomy" id="1917421"/>
    <lineage>
        <taxon>Bacteria</taxon>
        <taxon>Pseudomonadati</taxon>
        <taxon>Pseudomonadota</taxon>
        <taxon>Gammaproteobacteria</taxon>
        <taxon>Pseudomonadales</taxon>
        <taxon>Ketobacteraceae</taxon>
        <taxon>Ketobacter</taxon>
    </lineage>
</organism>
<feature type="compositionally biased region" description="Basic and acidic residues" evidence="1">
    <location>
        <begin position="55"/>
        <end position="70"/>
    </location>
</feature>
<dbReference type="Proteomes" id="UP000235116">
    <property type="component" value="Chromosome"/>
</dbReference>
<accession>A0A2K9LK37</accession>
<reference evidence="4" key="1">
    <citation type="submission" date="2017-08" db="EMBL/GenBank/DDBJ databases">
        <title>Direct submision.</title>
        <authorList>
            <person name="Kim S.-J."/>
            <person name="Rhee S.-K."/>
        </authorList>
    </citation>
    <scope>NUCLEOTIDE SEQUENCE [LARGE SCALE GENOMIC DNA]</scope>
    <source>
        <strain evidence="4">GI5</strain>
    </source>
</reference>
<gene>
    <name evidence="3" type="ORF">Kalk_09285</name>
</gene>
<feature type="region of interest" description="Disordered" evidence="1">
    <location>
        <begin position="1"/>
        <end position="78"/>
    </location>
</feature>
<protein>
    <recommendedName>
        <fullName evidence="2">Transcriptional regulator SutA RNAP-binding domain-containing protein</fullName>
    </recommendedName>
</protein>
<evidence type="ECO:0000259" key="2">
    <source>
        <dbReference type="Pfam" id="PF20661"/>
    </source>
</evidence>
<dbReference type="OrthoDB" id="5741083at2"/>
<dbReference type="Pfam" id="PF20661">
    <property type="entry name" value="SutA-RBD"/>
    <property type="match status" value="1"/>
</dbReference>
<proteinExistence type="predicted"/>
<dbReference type="KEGG" id="kak:Kalk_09285"/>
<feature type="domain" description="Transcriptional regulator SutA RNAP-binding" evidence="2">
    <location>
        <begin position="31"/>
        <end position="65"/>
    </location>
</feature>
<dbReference type="RefSeq" id="WP_101893972.1">
    <property type="nucleotide sequence ID" value="NZ_CP022684.1"/>
</dbReference>
<keyword evidence="4" id="KW-1185">Reference proteome</keyword>
<dbReference type="AlphaFoldDB" id="A0A2K9LK37"/>
<dbReference type="EMBL" id="CP022684">
    <property type="protein sequence ID" value="AUM12597.1"/>
    <property type="molecule type" value="Genomic_DNA"/>
</dbReference>
<feature type="compositionally biased region" description="Basic and acidic residues" evidence="1">
    <location>
        <begin position="23"/>
        <end position="45"/>
    </location>
</feature>
<evidence type="ECO:0000313" key="3">
    <source>
        <dbReference type="EMBL" id="AUM12597.1"/>
    </source>
</evidence>
<name>A0A2K9LK37_9GAMM</name>
<sequence length="78" mass="9007">MSYNNHTDTDNSNDDSSNVITFDDGRDRSLSSRETERRRLEEDMKQFLSGGGEIKQIEKDLRTDPPRKPESNYGSRPI</sequence>